<reference evidence="8" key="1">
    <citation type="submission" date="2020-10" db="EMBL/GenBank/DDBJ databases">
        <authorList>
            <person name="Kikuchi T."/>
        </authorList>
    </citation>
    <scope>NUCLEOTIDE SEQUENCE</scope>
    <source>
        <strain evidence="8">NKZ352</strain>
    </source>
</reference>
<dbReference type="InterPro" id="IPR000315">
    <property type="entry name" value="Znf_B-box"/>
</dbReference>
<dbReference type="SUPFAM" id="SSF57850">
    <property type="entry name" value="RING/U-box"/>
    <property type="match status" value="1"/>
</dbReference>
<evidence type="ECO:0000256" key="1">
    <source>
        <dbReference type="ARBA" id="ARBA00022723"/>
    </source>
</evidence>
<feature type="region of interest" description="Disordered" evidence="6">
    <location>
        <begin position="433"/>
        <end position="469"/>
    </location>
</feature>
<accession>A0A8S1HJV1</accession>
<dbReference type="Proteomes" id="UP000835052">
    <property type="component" value="Unassembled WGS sequence"/>
</dbReference>
<dbReference type="EMBL" id="CAJGYM010000063">
    <property type="protein sequence ID" value="CAD6195965.1"/>
    <property type="molecule type" value="Genomic_DNA"/>
</dbReference>
<dbReference type="CDD" id="cd16564">
    <property type="entry name" value="RING-HC_RNF222"/>
    <property type="match status" value="1"/>
</dbReference>
<dbReference type="InterPro" id="IPR018957">
    <property type="entry name" value="Znf_C3HC4_RING-type"/>
</dbReference>
<dbReference type="InterPro" id="IPR001258">
    <property type="entry name" value="NHL_repeat"/>
</dbReference>
<evidence type="ECO:0000256" key="2">
    <source>
        <dbReference type="ARBA" id="ARBA00022737"/>
    </source>
</evidence>
<evidence type="ECO:0000313" key="8">
    <source>
        <dbReference type="EMBL" id="CAD6195965.1"/>
    </source>
</evidence>
<dbReference type="InterPro" id="IPR017907">
    <property type="entry name" value="Znf_RING_CS"/>
</dbReference>
<comment type="caution">
    <text evidence="8">The sequence shown here is derived from an EMBL/GenBank/DDBJ whole genome shotgun (WGS) entry which is preliminary data.</text>
</comment>
<feature type="compositionally biased region" description="Basic and acidic residues" evidence="6">
    <location>
        <begin position="16"/>
        <end position="26"/>
    </location>
</feature>
<dbReference type="PROSITE" id="PS50119">
    <property type="entry name" value="ZF_BBOX"/>
    <property type="match status" value="2"/>
</dbReference>
<dbReference type="PANTHER" id="PTHR25462:SF296">
    <property type="entry name" value="MEIOTIC P26, ISOFORM F"/>
    <property type="match status" value="1"/>
</dbReference>
<feature type="compositionally biased region" description="Polar residues" evidence="6">
    <location>
        <begin position="438"/>
        <end position="454"/>
    </location>
</feature>
<organism evidence="8 9">
    <name type="scientific">Caenorhabditis auriculariae</name>
    <dbReference type="NCBI Taxonomy" id="2777116"/>
    <lineage>
        <taxon>Eukaryota</taxon>
        <taxon>Metazoa</taxon>
        <taxon>Ecdysozoa</taxon>
        <taxon>Nematoda</taxon>
        <taxon>Chromadorea</taxon>
        <taxon>Rhabditida</taxon>
        <taxon>Rhabditina</taxon>
        <taxon>Rhabditomorpha</taxon>
        <taxon>Rhabditoidea</taxon>
        <taxon>Rhabditidae</taxon>
        <taxon>Peloderinae</taxon>
        <taxon>Caenorhabditis</taxon>
    </lineage>
</organism>
<dbReference type="SUPFAM" id="SSF57845">
    <property type="entry name" value="B-box zinc-binding domain"/>
    <property type="match status" value="1"/>
</dbReference>
<dbReference type="PANTHER" id="PTHR25462">
    <property type="entry name" value="BONUS, ISOFORM C-RELATED"/>
    <property type="match status" value="1"/>
</dbReference>
<dbReference type="PROSITE" id="PS00518">
    <property type="entry name" value="ZF_RING_1"/>
    <property type="match status" value="1"/>
</dbReference>
<dbReference type="GO" id="GO:0061630">
    <property type="term" value="F:ubiquitin protein ligase activity"/>
    <property type="evidence" value="ECO:0007669"/>
    <property type="project" value="TreeGrafter"/>
</dbReference>
<dbReference type="OrthoDB" id="342730at2759"/>
<keyword evidence="2" id="KW-0677">Repeat</keyword>
<evidence type="ECO:0000256" key="6">
    <source>
        <dbReference type="SAM" id="MobiDB-lite"/>
    </source>
</evidence>
<dbReference type="AlphaFoldDB" id="A0A8S1HJV1"/>
<dbReference type="SMART" id="SM00184">
    <property type="entry name" value="RING"/>
    <property type="match status" value="2"/>
</dbReference>
<feature type="domain" description="B box-type" evidence="7">
    <location>
        <begin position="162"/>
        <end position="209"/>
    </location>
</feature>
<evidence type="ECO:0000256" key="4">
    <source>
        <dbReference type="ARBA" id="ARBA00022833"/>
    </source>
</evidence>
<feature type="compositionally biased region" description="Polar residues" evidence="6">
    <location>
        <begin position="487"/>
        <end position="496"/>
    </location>
</feature>
<dbReference type="Gene3D" id="3.30.40.10">
    <property type="entry name" value="Zinc/RING finger domain, C3HC4 (zinc finger)"/>
    <property type="match status" value="1"/>
</dbReference>
<keyword evidence="3 5" id="KW-0863">Zinc-finger</keyword>
<dbReference type="SUPFAM" id="SSF101898">
    <property type="entry name" value="NHL repeat"/>
    <property type="match status" value="1"/>
</dbReference>
<sequence length="972" mass="105682">MTHRHMGDPNMSKTMKRLDSPAKSSDKSLTPPSLNHAAGDAFRSNTSSPLLDTEPFPMDDPKKCPYCHKNFRKPRVLDCLHSMCEDCIIAQLDGRREQKNDRLRDPTDCELEAPKVTERPTPPGVIRCPICAQESHVGNDVRYVHSMLLDYVRLAECDEIVQGDRRCRACKSEQPAVAFCKQCQSDLCSSCLSAHSVMRMFDSHVVTTYEELEKNGFQHDVRPVLCPIHSQTFKMLCATCETMACKQCLEMEHINHKVIEVTEPVILAIQNEIRGLADRVDQKWRNSLSEWSVIPDRSAALHEQYEIVKLRLDSTFDELAKALEDVKTRKFAELEEARLRQEQNIEELYRKMNLNEARVGDAITFSQRLLDHFNGMELVASRRKVIQQLNNLSHTMPALGIQFVLEYQPISRKQMDAHLNNLAGIIQARTVAPPAKESATNGSEVSSTRASQDGGNDWGRGTPTISGGTIGGGIALGAIGNERKKNANLNGNSGARTASAGGEPFGWPPSSNPPDLPPPSPPTSGLLPAPGPPGPPGAPIREMSLPDLTASNNNMSLPLNQVSAASILPNYAWPNTTTAAAASLANVADIRSLAAQFAGANSQNLPTAQQQLAAAQQLKLAQALLFPNSGSNNILGANQALLMQAQAQARGLRGVDPLLMAGLGNLNLGAAAAVAAAANPSNNSNNDSILGVGGTPMSQRVSDLRVHSVFGTSQQGSSIRELHCPSGFCLSETDDILIADTNNHRVVVCGPPHPWKIGRPGTVVSLRGDSPRYVVLDKGVDGKTRAQIFDVRGEFLKRINMSELPRASSGQRRALVAAGVVTMLPRGGIEVSAATAAPNGQLLLVDTSGLVYCIEVDTPRVTYCFDASQQLGEASDVAMNDKYIYITDFKHHCVQVFSTDGTFSGEILVADTHGNHLHVVVFSPEGVHQQSFTHNEFRLSRCVGLRIAKSGHIVTLCKHNHTLFVFKPLFLR</sequence>
<gene>
    <name evidence="8" type="ORF">CAUJ_LOCUS11883</name>
</gene>
<dbReference type="Gene3D" id="2.120.10.30">
    <property type="entry name" value="TolB, C-terminal domain"/>
    <property type="match status" value="1"/>
</dbReference>
<feature type="region of interest" description="Disordered" evidence="6">
    <location>
        <begin position="1"/>
        <end position="54"/>
    </location>
</feature>
<keyword evidence="4" id="KW-0862">Zinc</keyword>
<feature type="region of interest" description="Disordered" evidence="6">
    <location>
        <begin position="487"/>
        <end position="546"/>
    </location>
</feature>
<dbReference type="InterPro" id="IPR001841">
    <property type="entry name" value="Znf_RING"/>
</dbReference>
<dbReference type="InterPro" id="IPR011042">
    <property type="entry name" value="6-blade_b-propeller_TolB-like"/>
</dbReference>
<dbReference type="SMART" id="SM00336">
    <property type="entry name" value="BBOX"/>
    <property type="match status" value="2"/>
</dbReference>
<dbReference type="Gene3D" id="3.30.160.60">
    <property type="entry name" value="Classic Zinc Finger"/>
    <property type="match status" value="1"/>
</dbReference>
<dbReference type="Pfam" id="PF00097">
    <property type="entry name" value="zf-C3HC4"/>
    <property type="match status" value="1"/>
</dbReference>
<feature type="compositionally biased region" description="Pro residues" evidence="6">
    <location>
        <begin position="506"/>
        <end position="522"/>
    </location>
</feature>
<dbReference type="Pfam" id="PF01436">
    <property type="entry name" value="NHL"/>
    <property type="match status" value="1"/>
</dbReference>
<dbReference type="InterPro" id="IPR047153">
    <property type="entry name" value="TRIM45/56/19-like"/>
</dbReference>
<keyword evidence="9" id="KW-1185">Reference proteome</keyword>
<proteinExistence type="predicted"/>
<feature type="compositionally biased region" description="Pro residues" evidence="6">
    <location>
        <begin position="529"/>
        <end position="538"/>
    </location>
</feature>
<keyword evidence="1" id="KW-0479">Metal-binding</keyword>
<dbReference type="InterPro" id="IPR013083">
    <property type="entry name" value="Znf_RING/FYVE/PHD"/>
</dbReference>
<dbReference type="Pfam" id="PF00643">
    <property type="entry name" value="zf-B_box"/>
    <property type="match status" value="2"/>
</dbReference>
<evidence type="ECO:0000256" key="5">
    <source>
        <dbReference type="PROSITE-ProRule" id="PRU00024"/>
    </source>
</evidence>
<feature type="domain" description="B box-type" evidence="7">
    <location>
        <begin position="221"/>
        <end position="261"/>
    </location>
</feature>
<dbReference type="InterPro" id="IPR003649">
    <property type="entry name" value="Bbox_C"/>
</dbReference>
<dbReference type="SMART" id="SM00502">
    <property type="entry name" value="BBC"/>
    <property type="match status" value="1"/>
</dbReference>
<dbReference type="GO" id="GO:0008270">
    <property type="term" value="F:zinc ion binding"/>
    <property type="evidence" value="ECO:0007669"/>
    <property type="project" value="UniProtKB-KW"/>
</dbReference>
<evidence type="ECO:0000256" key="3">
    <source>
        <dbReference type="ARBA" id="ARBA00022771"/>
    </source>
</evidence>
<protein>
    <recommendedName>
        <fullName evidence="7">B box-type domain-containing protein</fullName>
    </recommendedName>
</protein>
<evidence type="ECO:0000259" key="7">
    <source>
        <dbReference type="PROSITE" id="PS50119"/>
    </source>
</evidence>
<evidence type="ECO:0000313" key="9">
    <source>
        <dbReference type="Proteomes" id="UP000835052"/>
    </source>
</evidence>
<name>A0A8S1HJV1_9PELO</name>
<dbReference type="GO" id="GO:0005654">
    <property type="term" value="C:nucleoplasm"/>
    <property type="evidence" value="ECO:0007669"/>
    <property type="project" value="TreeGrafter"/>
</dbReference>